<evidence type="ECO:0000256" key="1">
    <source>
        <dbReference type="SAM" id="SignalP"/>
    </source>
</evidence>
<dbReference type="WBParaSite" id="jg2347.2">
    <property type="protein sequence ID" value="jg2347.2"/>
    <property type="gene ID" value="jg2347"/>
</dbReference>
<feature type="chain" id="PRO_5037732204" evidence="1">
    <location>
        <begin position="24"/>
        <end position="337"/>
    </location>
</feature>
<organism evidence="2 3">
    <name type="scientific">Ditylenchus dipsaci</name>
    <dbReference type="NCBI Taxonomy" id="166011"/>
    <lineage>
        <taxon>Eukaryota</taxon>
        <taxon>Metazoa</taxon>
        <taxon>Ecdysozoa</taxon>
        <taxon>Nematoda</taxon>
        <taxon>Chromadorea</taxon>
        <taxon>Rhabditida</taxon>
        <taxon>Tylenchina</taxon>
        <taxon>Tylenchomorpha</taxon>
        <taxon>Sphaerularioidea</taxon>
        <taxon>Anguinidae</taxon>
        <taxon>Anguininae</taxon>
        <taxon>Ditylenchus</taxon>
    </lineage>
</organism>
<accession>A0A915DTX9</accession>
<sequence length="337" mass="37580">MNISHTCSILFLVFGHLLWPAIAELQPSLDQILTFNAPGPWNFVFPEKDKWDSALVATLTADSAAYTTSKEVNIGFAKSVNGDRKAFFYDVLGSIWNATVSECLACEPTKNICESKPQCNLPSEILSNDAQTIGCILVLKRKEAQPLGIQPLTGKLVCKINPTTSVFHIQLPTKTSPTFNNSSVPVSADYYTGKRRKHHHKHHNAYPFSKIPVNAFMNDSIHSMNNSNTPANVPLDVNRIENNGSLLNKTTGESINPLQNQPFNGVSGTPPMISIKKRDVIQVPLSRDHYEKFLQINPSRHHYIEVIDLQFIEMLPDYANTELKFKDMAIELGETSC</sequence>
<reference evidence="3" key="1">
    <citation type="submission" date="2022-11" db="UniProtKB">
        <authorList>
            <consortium name="WormBaseParasite"/>
        </authorList>
    </citation>
    <scope>IDENTIFICATION</scope>
</reference>
<evidence type="ECO:0000313" key="3">
    <source>
        <dbReference type="WBParaSite" id="jg2347.2"/>
    </source>
</evidence>
<keyword evidence="2" id="KW-1185">Reference proteome</keyword>
<evidence type="ECO:0000313" key="2">
    <source>
        <dbReference type="Proteomes" id="UP000887574"/>
    </source>
</evidence>
<dbReference type="Proteomes" id="UP000887574">
    <property type="component" value="Unplaced"/>
</dbReference>
<name>A0A915DTX9_9BILA</name>
<proteinExistence type="predicted"/>
<dbReference type="AlphaFoldDB" id="A0A915DTX9"/>
<keyword evidence="1" id="KW-0732">Signal</keyword>
<protein>
    <submittedName>
        <fullName evidence="3">Uncharacterized protein</fullName>
    </submittedName>
</protein>
<feature type="signal peptide" evidence="1">
    <location>
        <begin position="1"/>
        <end position="23"/>
    </location>
</feature>